<protein>
    <submittedName>
        <fullName evidence="2">S4A5 electrogenic sodium bicarbonate cotransporter 4</fullName>
    </submittedName>
</protein>
<dbReference type="RefSeq" id="WP_103263947.1">
    <property type="nucleotide sequence ID" value="NZ_CABMLE010000001.1"/>
</dbReference>
<reference evidence="3" key="1">
    <citation type="submission" date="2018-01" db="EMBL/GenBank/DDBJ databases">
        <title>Rubneribacter badeniensis gen. nov., sp. nov., and Colonibacter rubneri, gen. nov., sp. nov., WGS of new members of the Eggerthellaceae.</title>
        <authorList>
            <person name="Danylec N."/>
            <person name="Stoll D.A."/>
            <person name="Doetsch A."/>
            <person name="Kulling S.E."/>
            <person name="Huch M."/>
        </authorList>
    </citation>
    <scope>NUCLEOTIDE SEQUENCE [LARGE SCALE GENOMIC DNA]</scope>
    <source>
        <strain evidence="3">ResAG-96</strain>
    </source>
</reference>
<keyword evidence="3" id="KW-1185">Reference proteome</keyword>
<organism evidence="2 3">
    <name type="scientific">Enteroscipio rubneri</name>
    <dbReference type="NCBI Taxonomy" id="2070686"/>
    <lineage>
        <taxon>Bacteria</taxon>
        <taxon>Bacillati</taxon>
        <taxon>Actinomycetota</taxon>
        <taxon>Coriobacteriia</taxon>
        <taxon>Eggerthellales</taxon>
        <taxon>Eggerthellaceae</taxon>
        <taxon>Enteroscipio</taxon>
    </lineage>
</organism>
<dbReference type="AlphaFoldDB" id="A0A2K2UEQ2"/>
<keyword evidence="1" id="KW-1133">Transmembrane helix</keyword>
<feature type="transmembrane region" description="Helical" evidence="1">
    <location>
        <begin position="12"/>
        <end position="31"/>
    </location>
</feature>
<comment type="caution">
    <text evidence="2">The sequence shown here is derived from an EMBL/GenBank/DDBJ whole genome shotgun (WGS) entry which is preliminary data.</text>
</comment>
<proteinExistence type="predicted"/>
<evidence type="ECO:0000313" key="2">
    <source>
        <dbReference type="EMBL" id="PNV68620.1"/>
    </source>
</evidence>
<name>A0A2K2UEQ2_9ACTN</name>
<dbReference type="Proteomes" id="UP000236197">
    <property type="component" value="Unassembled WGS sequence"/>
</dbReference>
<gene>
    <name evidence="2" type="ORF">C2L71_01140</name>
</gene>
<evidence type="ECO:0000313" key="3">
    <source>
        <dbReference type="Proteomes" id="UP000236197"/>
    </source>
</evidence>
<evidence type="ECO:0000256" key="1">
    <source>
        <dbReference type="SAM" id="Phobius"/>
    </source>
</evidence>
<dbReference type="OrthoDB" id="3194843at2"/>
<accession>A0A2K2UEQ2</accession>
<keyword evidence="1" id="KW-0472">Membrane</keyword>
<sequence>MTARGRGSVRIGPISLFTLVIIVCLAVMAVLSVTTAQATFAAAEKQGAFTADTYANERAAQEFTAEVDAALAPVRAAGGGLDEAISAVERALPEGGVIDGTKIKAEFASDNGRSLAIELEILDDATYRVTSWKTTTNWTENGAGETLWSGTAQTR</sequence>
<keyword evidence="1" id="KW-0812">Transmembrane</keyword>
<dbReference type="EMBL" id="PPEK01000001">
    <property type="protein sequence ID" value="PNV68620.1"/>
    <property type="molecule type" value="Genomic_DNA"/>
</dbReference>